<organism evidence="1 2">
    <name type="scientific">Metamycoplasma phocicerebrale</name>
    <dbReference type="NCBI Taxonomy" id="142649"/>
    <lineage>
        <taxon>Bacteria</taxon>
        <taxon>Bacillati</taxon>
        <taxon>Mycoplasmatota</taxon>
        <taxon>Mycoplasmoidales</taxon>
        <taxon>Metamycoplasmataceae</taxon>
        <taxon>Metamycoplasma</taxon>
    </lineage>
</organism>
<reference evidence="1" key="1">
    <citation type="submission" date="2019-03" db="EMBL/GenBank/DDBJ databases">
        <title>Draft Sequence and Annotation of the Mycoplasma phocicerebrale Strain 1049T Genome.</title>
        <authorList>
            <person name="Frasca S.Jr."/>
            <person name="Kutish G.F."/>
            <person name="Castellanos Gell J."/>
            <person name="Michaels D.L."/>
            <person name="Brown D.R."/>
        </authorList>
    </citation>
    <scope>NUCLEOTIDE SEQUENCE</scope>
    <source>
        <strain evidence="1">1049</strain>
    </source>
</reference>
<dbReference type="AlphaFoldDB" id="A0A3T0TUF6"/>
<evidence type="ECO:0000313" key="2">
    <source>
        <dbReference type="Proteomes" id="UP000256585"/>
    </source>
</evidence>
<keyword evidence="2" id="KW-1185">Reference proteome</keyword>
<proteinExistence type="predicted"/>
<protein>
    <submittedName>
        <fullName evidence="1">Uncharacterized protein</fullName>
    </submittedName>
</protein>
<dbReference type="EMBL" id="CP033058">
    <property type="protein sequence ID" value="AZZ65653.1"/>
    <property type="molecule type" value="Genomic_DNA"/>
</dbReference>
<dbReference type="RefSeq" id="WP_116171524.1">
    <property type="nucleotide sequence ID" value="NZ_CP033058.2"/>
</dbReference>
<gene>
    <name evidence="1" type="ORF">DMC14_002565</name>
</gene>
<name>A0A3T0TUF6_9BACT</name>
<dbReference type="KEGG" id="mphc:DMC14_002565"/>
<accession>A0A3T0TUF6</accession>
<evidence type="ECO:0000313" key="1">
    <source>
        <dbReference type="EMBL" id="AZZ65653.1"/>
    </source>
</evidence>
<sequence length="92" mass="11024">MEFSFFSDVGSLKINDTYISHNNGDGQYIFYVIKGNSWQYDLIDMCVWFRNFVRVYTYDCDDSYGWIDLENKNGIITLAKDKENRIYIFLEK</sequence>
<dbReference type="Proteomes" id="UP000256585">
    <property type="component" value="Chromosome"/>
</dbReference>